<name>A0ABQ9P3Y9_9PEZI</name>
<keyword evidence="2" id="KW-0547">Nucleotide-binding</keyword>
<dbReference type="GO" id="GO:0004386">
    <property type="term" value="F:helicase activity"/>
    <property type="evidence" value="ECO:0007669"/>
    <property type="project" value="UniProtKB-KW"/>
</dbReference>
<keyword evidence="2" id="KW-0347">Helicase</keyword>
<evidence type="ECO:0000313" key="3">
    <source>
        <dbReference type="Proteomes" id="UP001172684"/>
    </source>
</evidence>
<accession>A0ABQ9P3Y9</accession>
<keyword evidence="3" id="KW-1185">Reference proteome</keyword>
<sequence>MLSVIRPGHHQFLNAIAANGTDPRFPTENEVIAELNRLDANKDAINEIYNSGRNILDGNDQDGPQPLQVECATVDGFQGRGKAVVLMHFVTAFEDRMNTFGFVREQRRFCVALSRAQRYMFMVGNFSAWERRVKIWSGRIKMKPLYDMFKNEVNVRKMLYPRHRISEVLPHHV</sequence>
<gene>
    <name evidence="2" type="primary">UPF1</name>
    <name evidence="2" type="ORF">H2201_000928</name>
</gene>
<reference evidence="2" key="1">
    <citation type="submission" date="2022-10" db="EMBL/GenBank/DDBJ databases">
        <title>Culturing micro-colonial fungi from biological soil crusts in the Mojave desert and describing Neophaeococcomyces mojavensis, and introducing the new genera and species Taxawa tesnikishii.</title>
        <authorList>
            <person name="Kurbessoian T."/>
            <person name="Stajich J.E."/>
        </authorList>
    </citation>
    <scope>NUCLEOTIDE SEQUENCE</scope>
    <source>
        <strain evidence="2">TK_1</strain>
    </source>
</reference>
<proteinExistence type="predicted"/>
<dbReference type="Pfam" id="PF13087">
    <property type="entry name" value="AAA_12"/>
    <property type="match status" value="1"/>
</dbReference>
<keyword evidence="2" id="KW-0067">ATP-binding</keyword>
<feature type="domain" description="DNA2/NAM7 helicase-like C-terminal" evidence="1">
    <location>
        <begin position="62"/>
        <end position="125"/>
    </location>
</feature>
<dbReference type="Gene3D" id="3.40.50.300">
    <property type="entry name" value="P-loop containing nucleotide triphosphate hydrolases"/>
    <property type="match status" value="1"/>
</dbReference>
<evidence type="ECO:0000259" key="1">
    <source>
        <dbReference type="Pfam" id="PF13087"/>
    </source>
</evidence>
<evidence type="ECO:0000313" key="2">
    <source>
        <dbReference type="EMBL" id="KAJ9669102.1"/>
    </source>
</evidence>
<organism evidence="2 3">
    <name type="scientific">Coniosporium apollinis</name>
    <dbReference type="NCBI Taxonomy" id="61459"/>
    <lineage>
        <taxon>Eukaryota</taxon>
        <taxon>Fungi</taxon>
        <taxon>Dikarya</taxon>
        <taxon>Ascomycota</taxon>
        <taxon>Pezizomycotina</taxon>
        <taxon>Dothideomycetes</taxon>
        <taxon>Dothideomycetes incertae sedis</taxon>
        <taxon>Coniosporium</taxon>
    </lineage>
</organism>
<dbReference type="EMBL" id="JAPDRL010000004">
    <property type="protein sequence ID" value="KAJ9669102.1"/>
    <property type="molecule type" value="Genomic_DNA"/>
</dbReference>
<dbReference type="PANTHER" id="PTHR10887">
    <property type="entry name" value="DNA2/NAM7 HELICASE FAMILY"/>
    <property type="match status" value="1"/>
</dbReference>
<dbReference type="InterPro" id="IPR045055">
    <property type="entry name" value="DNA2/NAM7-like"/>
</dbReference>
<dbReference type="Proteomes" id="UP001172684">
    <property type="component" value="Unassembled WGS sequence"/>
</dbReference>
<dbReference type="InterPro" id="IPR027417">
    <property type="entry name" value="P-loop_NTPase"/>
</dbReference>
<protein>
    <submittedName>
        <fullName evidence="2">ATP-dependent helicase NAM7</fullName>
    </submittedName>
</protein>
<dbReference type="PANTHER" id="PTHR10887:SF495">
    <property type="entry name" value="HELICASE SENATAXIN ISOFORM X1-RELATED"/>
    <property type="match status" value="1"/>
</dbReference>
<comment type="caution">
    <text evidence="2">The sequence shown here is derived from an EMBL/GenBank/DDBJ whole genome shotgun (WGS) entry which is preliminary data.</text>
</comment>
<keyword evidence="2" id="KW-0378">Hydrolase</keyword>
<dbReference type="InterPro" id="IPR041679">
    <property type="entry name" value="DNA2/NAM7-like_C"/>
</dbReference>